<evidence type="ECO:0000259" key="6">
    <source>
        <dbReference type="PROSITE" id="PS50893"/>
    </source>
</evidence>
<keyword evidence="4" id="KW-0547">Nucleotide-binding</keyword>
<accession>A0A7S8HBS2</accession>
<keyword evidence="3" id="KW-0813">Transport</keyword>
<dbReference type="InterPro" id="IPR003439">
    <property type="entry name" value="ABC_transporter-like_ATP-bd"/>
</dbReference>
<evidence type="ECO:0000256" key="4">
    <source>
        <dbReference type="ARBA" id="ARBA00022741"/>
    </source>
</evidence>
<gene>
    <name evidence="7" type="ORF">HW532_09980</name>
</gene>
<evidence type="ECO:0000256" key="3">
    <source>
        <dbReference type="ARBA" id="ARBA00022448"/>
    </source>
</evidence>
<keyword evidence="5 7" id="KW-0067">ATP-binding</keyword>
<comment type="subcellular location">
    <subcellularLocation>
        <location evidence="1">Cell inner membrane</location>
        <topology evidence="1">Peripheral membrane protein</topology>
    </subcellularLocation>
</comment>
<dbReference type="Pfam" id="PF00005">
    <property type="entry name" value="ABC_tran"/>
    <property type="match status" value="1"/>
</dbReference>
<dbReference type="InterPro" id="IPR027417">
    <property type="entry name" value="P-loop_NTPase"/>
</dbReference>
<dbReference type="InterPro" id="IPR013563">
    <property type="entry name" value="Oligopep_ABC_C"/>
</dbReference>
<dbReference type="GO" id="GO:0016887">
    <property type="term" value="F:ATP hydrolysis activity"/>
    <property type="evidence" value="ECO:0007669"/>
    <property type="project" value="InterPro"/>
</dbReference>
<dbReference type="Pfam" id="PF08352">
    <property type="entry name" value="oligo_HPY"/>
    <property type="match status" value="1"/>
</dbReference>
<dbReference type="FunFam" id="3.40.50.300:FF:000016">
    <property type="entry name" value="Oligopeptide ABC transporter ATP-binding component"/>
    <property type="match status" value="1"/>
</dbReference>
<dbReference type="GO" id="GO:0015833">
    <property type="term" value="P:peptide transport"/>
    <property type="evidence" value="ECO:0007669"/>
    <property type="project" value="InterPro"/>
</dbReference>
<dbReference type="GO" id="GO:0005886">
    <property type="term" value="C:plasma membrane"/>
    <property type="evidence" value="ECO:0007669"/>
    <property type="project" value="UniProtKB-SubCell"/>
</dbReference>
<dbReference type="SUPFAM" id="SSF52540">
    <property type="entry name" value="P-loop containing nucleoside triphosphate hydrolases"/>
    <property type="match status" value="1"/>
</dbReference>
<dbReference type="InterPro" id="IPR050319">
    <property type="entry name" value="ABC_transp_ATP-bind"/>
</dbReference>
<organism evidence="7 8">
    <name type="scientific">Kaustia mangrovi</name>
    <dbReference type="NCBI Taxonomy" id="2593653"/>
    <lineage>
        <taxon>Bacteria</taxon>
        <taxon>Pseudomonadati</taxon>
        <taxon>Pseudomonadota</taxon>
        <taxon>Alphaproteobacteria</taxon>
        <taxon>Hyphomicrobiales</taxon>
        <taxon>Parvibaculaceae</taxon>
        <taxon>Kaustia</taxon>
    </lineage>
</organism>
<evidence type="ECO:0000313" key="8">
    <source>
        <dbReference type="Proteomes" id="UP000593594"/>
    </source>
</evidence>
<dbReference type="InterPro" id="IPR017871">
    <property type="entry name" value="ABC_transporter-like_CS"/>
</dbReference>
<dbReference type="NCBIfam" id="TIGR01727">
    <property type="entry name" value="oligo_HPY"/>
    <property type="match status" value="1"/>
</dbReference>
<evidence type="ECO:0000256" key="5">
    <source>
        <dbReference type="ARBA" id="ARBA00022840"/>
    </source>
</evidence>
<dbReference type="Proteomes" id="UP000593594">
    <property type="component" value="Chromosome"/>
</dbReference>
<dbReference type="PROSITE" id="PS00211">
    <property type="entry name" value="ABC_TRANSPORTER_1"/>
    <property type="match status" value="1"/>
</dbReference>
<proteinExistence type="inferred from homology"/>
<dbReference type="RefSeq" id="WP_213164227.1">
    <property type="nucleotide sequence ID" value="NZ_CP058214.1"/>
</dbReference>
<comment type="similarity">
    <text evidence="2">Belongs to the ABC transporter superfamily.</text>
</comment>
<protein>
    <submittedName>
        <fullName evidence="7">ATP-binding cassette domain-containing protein</fullName>
    </submittedName>
</protein>
<feature type="domain" description="ABC transporter" evidence="6">
    <location>
        <begin position="12"/>
        <end position="261"/>
    </location>
</feature>
<dbReference type="PROSITE" id="PS50893">
    <property type="entry name" value="ABC_TRANSPORTER_2"/>
    <property type="match status" value="1"/>
</dbReference>
<dbReference type="EMBL" id="CP058214">
    <property type="protein sequence ID" value="QPC42987.1"/>
    <property type="molecule type" value="Genomic_DNA"/>
</dbReference>
<name>A0A7S8HBS2_9HYPH</name>
<evidence type="ECO:0000256" key="1">
    <source>
        <dbReference type="ARBA" id="ARBA00004417"/>
    </source>
</evidence>
<dbReference type="AlphaFoldDB" id="A0A7S8HBS2"/>
<evidence type="ECO:0000256" key="2">
    <source>
        <dbReference type="ARBA" id="ARBA00005417"/>
    </source>
</evidence>
<dbReference type="PANTHER" id="PTHR43776">
    <property type="entry name" value="TRANSPORT ATP-BINDING PROTEIN"/>
    <property type="match status" value="1"/>
</dbReference>
<dbReference type="Gene3D" id="3.40.50.300">
    <property type="entry name" value="P-loop containing nucleotide triphosphate hydrolases"/>
    <property type="match status" value="1"/>
</dbReference>
<evidence type="ECO:0000313" key="7">
    <source>
        <dbReference type="EMBL" id="QPC42987.1"/>
    </source>
</evidence>
<dbReference type="SMART" id="SM00382">
    <property type="entry name" value="AAA"/>
    <property type="match status" value="1"/>
</dbReference>
<dbReference type="GO" id="GO:0055085">
    <property type="term" value="P:transmembrane transport"/>
    <property type="evidence" value="ECO:0007669"/>
    <property type="project" value="UniProtKB-ARBA"/>
</dbReference>
<reference evidence="7 8" key="1">
    <citation type="submission" date="2020-06" db="EMBL/GenBank/DDBJ databases">
        <title>Genome sequence of 2 isolates from Red Sea Mangroves.</title>
        <authorList>
            <person name="Sefrji F."/>
            <person name="Michoud G."/>
            <person name="Merlino G."/>
            <person name="Daffonchio D."/>
        </authorList>
    </citation>
    <scope>NUCLEOTIDE SEQUENCE [LARGE SCALE GENOMIC DNA]</scope>
    <source>
        <strain evidence="7 8">R1DC25</strain>
    </source>
</reference>
<sequence>MSATSPQTEPILSVRDLTVRFPIRGPFGRNEGEIKALDEVAFDLRAGEILGLVGESGCGKSTLGKTLMGIQHPDSGSILLEGREIAGRSPREARALRRRLQYAYQDPGASLDPRWKIGSSLEEPLIIHTALNRRQRREKVAEILSSVGLPAGHANLFPHEISGGQQRRVGLARILMLNPEIVILDEPTAGLDVSVQATVLRLFRDLRDTFDLTYIFISHDLSVVRLMCHRIAVMYLGRIVEAGPADAIMDTPRHPYTQSLLAAIPKVNGPRVTETFWLEGEPPDAARLPPGCRFQSRCPHVRPICRQEDPADRVMDGRTVACHFAGEIAPPAARERTNA</sequence>
<dbReference type="KEGG" id="kmn:HW532_09980"/>
<dbReference type="CDD" id="cd03257">
    <property type="entry name" value="ABC_NikE_OppD_transporters"/>
    <property type="match status" value="1"/>
</dbReference>
<keyword evidence="8" id="KW-1185">Reference proteome</keyword>
<dbReference type="PANTHER" id="PTHR43776:SF7">
    <property type="entry name" value="D,D-DIPEPTIDE TRANSPORT ATP-BINDING PROTEIN DDPF-RELATED"/>
    <property type="match status" value="1"/>
</dbReference>
<dbReference type="InterPro" id="IPR003593">
    <property type="entry name" value="AAA+_ATPase"/>
</dbReference>
<dbReference type="GO" id="GO:0005524">
    <property type="term" value="F:ATP binding"/>
    <property type="evidence" value="ECO:0007669"/>
    <property type="project" value="UniProtKB-KW"/>
</dbReference>